<dbReference type="Proteomes" id="UP001458880">
    <property type="component" value="Unassembled WGS sequence"/>
</dbReference>
<proteinExistence type="predicted"/>
<sequence length="67" mass="7623">MPYDIGKNCEKETISPIRRARGIPALRNRILAVILKRPIPCDVGRKKKMPATTTTWITSNIIEYIVT</sequence>
<organism evidence="1 2">
    <name type="scientific">Popillia japonica</name>
    <name type="common">Japanese beetle</name>
    <dbReference type="NCBI Taxonomy" id="7064"/>
    <lineage>
        <taxon>Eukaryota</taxon>
        <taxon>Metazoa</taxon>
        <taxon>Ecdysozoa</taxon>
        <taxon>Arthropoda</taxon>
        <taxon>Hexapoda</taxon>
        <taxon>Insecta</taxon>
        <taxon>Pterygota</taxon>
        <taxon>Neoptera</taxon>
        <taxon>Endopterygota</taxon>
        <taxon>Coleoptera</taxon>
        <taxon>Polyphaga</taxon>
        <taxon>Scarabaeiformia</taxon>
        <taxon>Scarabaeidae</taxon>
        <taxon>Rutelinae</taxon>
        <taxon>Popillia</taxon>
    </lineage>
</organism>
<dbReference type="AlphaFoldDB" id="A0AAW1LWT3"/>
<protein>
    <submittedName>
        <fullName evidence="1">Uncharacterized protein</fullName>
    </submittedName>
</protein>
<dbReference type="EMBL" id="JASPKY010000084">
    <property type="protein sequence ID" value="KAK9738691.1"/>
    <property type="molecule type" value="Genomic_DNA"/>
</dbReference>
<gene>
    <name evidence="1" type="ORF">QE152_g9681</name>
</gene>
<keyword evidence="2" id="KW-1185">Reference proteome</keyword>
<reference evidence="1 2" key="1">
    <citation type="journal article" date="2024" name="BMC Genomics">
        <title>De novo assembly and annotation of Popillia japonica's genome with initial clues to its potential as an invasive pest.</title>
        <authorList>
            <person name="Cucini C."/>
            <person name="Boschi S."/>
            <person name="Funari R."/>
            <person name="Cardaioli E."/>
            <person name="Iannotti N."/>
            <person name="Marturano G."/>
            <person name="Paoli F."/>
            <person name="Bruttini M."/>
            <person name="Carapelli A."/>
            <person name="Frati F."/>
            <person name="Nardi F."/>
        </authorList>
    </citation>
    <scope>NUCLEOTIDE SEQUENCE [LARGE SCALE GENOMIC DNA]</scope>
    <source>
        <strain evidence="1">DMR45628</strain>
    </source>
</reference>
<evidence type="ECO:0000313" key="2">
    <source>
        <dbReference type="Proteomes" id="UP001458880"/>
    </source>
</evidence>
<accession>A0AAW1LWT3</accession>
<name>A0AAW1LWT3_POPJA</name>
<evidence type="ECO:0000313" key="1">
    <source>
        <dbReference type="EMBL" id="KAK9738691.1"/>
    </source>
</evidence>
<comment type="caution">
    <text evidence="1">The sequence shown here is derived from an EMBL/GenBank/DDBJ whole genome shotgun (WGS) entry which is preliminary data.</text>
</comment>